<dbReference type="InterPro" id="IPR036291">
    <property type="entry name" value="NAD(P)-bd_dom_sf"/>
</dbReference>
<reference evidence="5 6" key="1">
    <citation type="submission" date="2019-03" db="EMBL/GenBank/DDBJ databases">
        <title>Draft genome sequence of Xylaria hypoxylon DSM 108379, a ubiquitous saprotrophic-parasitic fungi on hardwood.</title>
        <authorList>
            <person name="Buettner E."/>
            <person name="Leonhardt S."/>
            <person name="Gebauer A.M."/>
            <person name="Liers C."/>
            <person name="Hofrichter M."/>
            <person name="Kellner H."/>
        </authorList>
    </citation>
    <scope>NUCLEOTIDE SEQUENCE [LARGE SCALE GENOMIC DNA]</scope>
    <source>
        <strain evidence="5 6">DSM 108379</strain>
    </source>
</reference>
<evidence type="ECO:0000256" key="3">
    <source>
        <dbReference type="ARBA" id="ARBA00023002"/>
    </source>
</evidence>
<keyword evidence="2" id="KW-0521">NADP</keyword>
<dbReference type="PANTHER" id="PTHR24320">
    <property type="entry name" value="RETINOL DEHYDROGENASE"/>
    <property type="match status" value="1"/>
</dbReference>
<dbReference type="PANTHER" id="PTHR24320:SF236">
    <property type="entry name" value="SHORT-CHAIN DEHYDROGENASE-RELATED"/>
    <property type="match status" value="1"/>
</dbReference>
<name>A0A4Z0Z8L6_9PEZI</name>
<dbReference type="PROSITE" id="PS00061">
    <property type="entry name" value="ADH_SHORT"/>
    <property type="match status" value="1"/>
</dbReference>
<evidence type="ECO:0000313" key="5">
    <source>
        <dbReference type="EMBL" id="TGJ87931.1"/>
    </source>
</evidence>
<dbReference type="Pfam" id="PF00106">
    <property type="entry name" value="adh_short"/>
    <property type="match status" value="1"/>
</dbReference>
<dbReference type="EMBL" id="SKBN01000008">
    <property type="protein sequence ID" value="TGJ87931.1"/>
    <property type="molecule type" value="Genomic_DNA"/>
</dbReference>
<dbReference type="Gene3D" id="3.40.50.720">
    <property type="entry name" value="NAD(P)-binding Rossmann-like Domain"/>
    <property type="match status" value="1"/>
</dbReference>
<gene>
    <name evidence="5" type="ORF">E0Z10_g878</name>
</gene>
<dbReference type="STRING" id="37992.A0A4Z0Z8L6"/>
<dbReference type="AlphaFoldDB" id="A0A4Z0Z8L6"/>
<feature type="region of interest" description="Disordered" evidence="4">
    <location>
        <begin position="1"/>
        <end position="24"/>
    </location>
</feature>
<dbReference type="SUPFAM" id="SSF51735">
    <property type="entry name" value="NAD(P)-binding Rossmann-fold domains"/>
    <property type="match status" value="1"/>
</dbReference>
<dbReference type="InterPro" id="IPR020904">
    <property type="entry name" value="Sc_DH/Rdtase_CS"/>
</dbReference>
<dbReference type="Proteomes" id="UP000297716">
    <property type="component" value="Unassembled WGS sequence"/>
</dbReference>
<dbReference type="InterPro" id="IPR002347">
    <property type="entry name" value="SDR_fam"/>
</dbReference>
<evidence type="ECO:0000256" key="1">
    <source>
        <dbReference type="ARBA" id="ARBA00006484"/>
    </source>
</evidence>
<organism evidence="5 6">
    <name type="scientific">Xylaria hypoxylon</name>
    <dbReference type="NCBI Taxonomy" id="37992"/>
    <lineage>
        <taxon>Eukaryota</taxon>
        <taxon>Fungi</taxon>
        <taxon>Dikarya</taxon>
        <taxon>Ascomycota</taxon>
        <taxon>Pezizomycotina</taxon>
        <taxon>Sordariomycetes</taxon>
        <taxon>Xylariomycetidae</taxon>
        <taxon>Xylariales</taxon>
        <taxon>Xylariaceae</taxon>
        <taxon>Xylaria</taxon>
    </lineage>
</organism>
<protein>
    <submittedName>
        <fullName evidence="5">Uncharacterized protein</fullName>
    </submittedName>
</protein>
<keyword evidence="3" id="KW-0560">Oxidoreductase</keyword>
<evidence type="ECO:0000256" key="4">
    <source>
        <dbReference type="SAM" id="MobiDB-lite"/>
    </source>
</evidence>
<dbReference type="OrthoDB" id="191139at2759"/>
<keyword evidence="6" id="KW-1185">Reference proteome</keyword>
<proteinExistence type="inferred from homology"/>
<comment type="similarity">
    <text evidence="1">Belongs to the short-chain dehydrogenases/reductases (SDR) family.</text>
</comment>
<sequence length="339" mass="37218">MERLRNFRTQAWPPPPEFTSVPPGSQKDRVFIVTGGNTGIGFELCKLLFPSGATIYMASRSKDKVEEAIKTIESTIPEGTQGRGQLKFLHLDLSDLKSVKTAAETFASQESKLDVLWNNAGIGANVLKFGERTVQDFEVFMGVHCIATLLFTQLLLPQLKTAAARAGPSAAGQTRVVWTASALMDSGSPVNGVDFSVLDQGFKDRVTNYAASKAGAWFLAREFARRHGDDGILSVTLNPGNLKAGAFKGTAWPLVFILDSLGMLHDPVLGGYTEIYAGLSPDLKIEHNGTYIIPWGRRRPDSEITRKDILKAMAPESEGGLGYAKRFWEWCEEQWKPHV</sequence>
<dbReference type="GO" id="GO:0016491">
    <property type="term" value="F:oxidoreductase activity"/>
    <property type="evidence" value="ECO:0007669"/>
    <property type="project" value="UniProtKB-KW"/>
</dbReference>
<evidence type="ECO:0000313" key="6">
    <source>
        <dbReference type="Proteomes" id="UP000297716"/>
    </source>
</evidence>
<accession>A0A4Z0Z8L6</accession>
<dbReference type="PRINTS" id="PR00081">
    <property type="entry name" value="GDHRDH"/>
</dbReference>
<evidence type="ECO:0000256" key="2">
    <source>
        <dbReference type="ARBA" id="ARBA00022857"/>
    </source>
</evidence>
<comment type="caution">
    <text evidence="5">The sequence shown here is derived from an EMBL/GenBank/DDBJ whole genome shotgun (WGS) entry which is preliminary data.</text>
</comment>